<dbReference type="Pfam" id="PF00023">
    <property type="entry name" value="Ank"/>
    <property type="match status" value="2"/>
</dbReference>
<evidence type="ECO:0000256" key="1">
    <source>
        <dbReference type="ARBA" id="ARBA00022737"/>
    </source>
</evidence>
<dbReference type="PROSITE" id="PS50297">
    <property type="entry name" value="ANK_REP_REGION"/>
    <property type="match status" value="1"/>
</dbReference>
<keyword evidence="1" id="KW-0677">Repeat</keyword>
<dbReference type="Pfam" id="PF12796">
    <property type="entry name" value="Ank_2"/>
    <property type="match status" value="1"/>
</dbReference>
<evidence type="ECO:0000256" key="2">
    <source>
        <dbReference type="ARBA" id="ARBA00023043"/>
    </source>
</evidence>
<keyword evidence="2 3" id="KW-0040">ANK repeat</keyword>
<dbReference type="EMBL" id="JWZX01001106">
    <property type="protein sequence ID" value="KOO34756.1"/>
    <property type="molecule type" value="Genomic_DNA"/>
</dbReference>
<accession>A0A0M0K7A1</accession>
<proteinExistence type="predicted"/>
<dbReference type="SMART" id="SM00248">
    <property type="entry name" value="ANK"/>
    <property type="match status" value="4"/>
</dbReference>
<dbReference type="InterPro" id="IPR036770">
    <property type="entry name" value="Ankyrin_rpt-contain_sf"/>
</dbReference>
<dbReference type="Proteomes" id="UP000037460">
    <property type="component" value="Unassembled WGS sequence"/>
</dbReference>
<name>A0A0M0K7A1_9EUKA</name>
<evidence type="ECO:0000313" key="5">
    <source>
        <dbReference type="Proteomes" id="UP000037460"/>
    </source>
</evidence>
<dbReference type="PANTHER" id="PTHR24186:SF38">
    <property type="entry name" value="ANKYRIN REPEAT FAMILY PROTEIN"/>
    <property type="match status" value="1"/>
</dbReference>
<gene>
    <name evidence="4" type="ORF">Ctob_016300</name>
</gene>
<evidence type="ECO:0000256" key="3">
    <source>
        <dbReference type="PROSITE-ProRule" id="PRU00023"/>
    </source>
</evidence>
<feature type="repeat" description="ANK" evidence="3">
    <location>
        <begin position="31"/>
        <end position="53"/>
    </location>
</feature>
<reference evidence="5" key="1">
    <citation type="journal article" date="2015" name="PLoS Genet.">
        <title>Genome Sequence and Transcriptome Analyses of Chrysochromulina tobin: Metabolic Tools for Enhanced Algal Fitness in the Prominent Order Prymnesiales (Haptophyceae).</title>
        <authorList>
            <person name="Hovde B.T."/>
            <person name="Deodato C.R."/>
            <person name="Hunsperger H.M."/>
            <person name="Ryken S.A."/>
            <person name="Yost W."/>
            <person name="Jha R.K."/>
            <person name="Patterson J."/>
            <person name="Monnat R.J. Jr."/>
            <person name="Barlow S.B."/>
            <person name="Starkenburg S.R."/>
            <person name="Cattolico R.A."/>
        </authorList>
    </citation>
    <scope>NUCLEOTIDE SEQUENCE</scope>
    <source>
        <strain evidence="5">CCMP291</strain>
    </source>
</reference>
<feature type="non-terminal residue" evidence="4">
    <location>
        <position position="224"/>
    </location>
</feature>
<dbReference type="AlphaFoldDB" id="A0A0M0K7A1"/>
<organism evidence="4 5">
    <name type="scientific">Chrysochromulina tobinii</name>
    <dbReference type="NCBI Taxonomy" id="1460289"/>
    <lineage>
        <taxon>Eukaryota</taxon>
        <taxon>Haptista</taxon>
        <taxon>Haptophyta</taxon>
        <taxon>Prymnesiophyceae</taxon>
        <taxon>Prymnesiales</taxon>
        <taxon>Chrysochromulinaceae</taxon>
        <taxon>Chrysochromulina</taxon>
    </lineage>
</organism>
<dbReference type="PROSITE" id="PS50088">
    <property type="entry name" value="ANK_REPEAT"/>
    <property type="match status" value="1"/>
</dbReference>
<comment type="caution">
    <text evidence="4">The sequence shown here is derived from an EMBL/GenBank/DDBJ whole genome shotgun (WGS) entry which is preliminary data.</text>
</comment>
<evidence type="ECO:0000313" key="4">
    <source>
        <dbReference type="EMBL" id="KOO34756.1"/>
    </source>
</evidence>
<dbReference type="InterPro" id="IPR002110">
    <property type="entry name" value="Ankyrin_rpt"/>
</dbReference>
<sequence length="224" mass="23123">MSLLLPDTYRRPDAEVLPLITPAAARATTEDGNTPLHVAAYNSSSVAVVQALLAAYPEAAKATDKDGYTPLHWAAACSSSVAVVQALLAAYPEAAMATNTEGWTSLHCAAFHNSSVAVVQALLAAYPEAAMATDVGGDTPAEIAKSNDNAEVKAFFARMSLLMDGSTYERPDAEVLPLITPAAARATDSGGWTSLHCAAAWSSSVAVVQALLAAYPEAAKATTE</sequence>
<keyword evidence="5" id="KW-1185">Reference proteome</keyword>
<dbReference type="SUPFAM" id="SSF48403">
    <property type="entry name" value="Ankyrin repeat"/>
    <property type="match status" value="1"/>
</dbReference>
<dbReference type="PANTHER" id="PTHR24186">
    <property type="entry name" value="PROTEIN PHOSPHATASE 1 REGULATORY SUBUNIT"/>
    <property type="match status" value="1"/>
</dbReference>
<dbReference type="Gene3D" id="1.25.40.20">
    <property type="entry name" value="Ankyrin repeat-containing domain"/>
    <property type="match status" value="1"/>
</dbReference>
<dbReference type="GO" id="GO:0005886">
    <property type="term" value="C:plasma membrane"/>
    <property type="evidence" value="ECO:0007669"/>
    <property type="project" value="TreeGrafter"/>
</dbReference>
<protein>
    <submittedName>
        <fullName evidence="4">Uncharacterized protein</fullName>
    </submittedName>
</protein>